<dbReference type="Pfam" id="PF13649">
    <property type="entry name" value="Methyltransf_25"/>
    <property type="match status" value="1"/>
</dbReference>
<dbReference type="RefSeq" id="WP_120245787.1">
    <property type="nucleotide sequence ID" value="NZ_RAPO01000003.1"/>
</dbReference>
<comment type="caution">
    <text evidence="5">The sequence shown here is derived from an EMBL/GenBank/DDBJ whole genome shotgun (WGS) entry which is preliminary data.</text>
</comment>
<evidence type="ECO:0000256" key="3">
    <source>
        <dbReference type="SAM" id="MobiDB-lite"/>
    </source>
</evidence>
<feature type="domain" description="Methyltransferase" evidence="4">
    <location>
        <begin position="69"/>
        <end position="164"/>
    </location>
</feature>
<organism evidence="5 6">
    <name type="scientific">Halopiger aswanensis</name>
    <dbReference type="NCBI Taxonomy" id="148449"/>
    <lineage>
        <taxon>Archaea</taxon>
        <taxon>Methanobacteriati</taxon>
        <taxon>Methanobacteriota</taxon>
        <taxon>Stenosarchaea group</taxon>
        <taxon>Halobacteria</taxon>
        <taxon>Halobacteriales</taxon>
        <taxon>Natrialbaceae</taxon>
        <taxon>Halopiger</taxon>
    </lineage>
</organism>
<evidence type="ECO:0000256" key="1">
    <source>
        <dbReference type="ARBA" id="ARBA00022603"/>
    </source>
</evidence>
<dbReference type="CDD" id="cd02440">
    <property type="entry name" value="AdoMet_MTases"/>
    <property type="match status" value="1"/>
</dbReference>
<keyword evidence="2 5" id="KW-0808">Transferase</keyword>
<protein>
    <submittedName>
        <fullName evidence="5">Demethylmenaquinone methyltransferase/2-methoxy-6-polyprenyl-1,4-benzoquinol methylase</fullName>
    </submittedName>
</protein>
<evidence type="ECO:0000259" key="4">
    <source>
        <dbReference type="Pfam" id="PF13649"/>
    </source>
</evidence>
<dbReference type="AlphaFoldDB" id="A0A3R7DYB8"/>
<name>A0A3R7DYB8_9EURY</name>
<dbReference type="GO" id="GO:0032259">
    <property type="term" value="P:methylation"/>
    <property type="evidence" value="ECO:0007669"/>
    <property type="project" value="UniProtKB-KW"/>
</dbReference>
<keyword evidence="6" id="KW-1185">Reference proteome</keyword>
<dbReference type="InterPro" id="IPR029063">
    <property type="entry name" value="SAM-dependent_MTases_sf"/>
</dbReference>
<dbReference type="EMBL" id="RAPO01000003">
    <property type="protein sequence ID" value="RKD93798.1"/>
    <property type="molecule type" value="Genomic_DNA"/>
</dbReference>
<accession>A0A3R7DYB8</accession>
<dbReference type="Proteomes" id="UP000283805">
    <property type="component" value="Unassembled WGS sequence"/>
</dbReference>
<keyword evidence="1 5" id="KW-0489">Methyltransferase</keyword>
<proteinExistence type="predicted"/>
<dbReference type="OrthoDB" id="8915at2157"/>
<evidence type="ECO:0000313" key="5">
    <source>
        <dbReference type="EMBL" id="RKD93798.1"/>
    </source>
</evidence>
<reference evidence="5 6" key="1">
    <citation type="submission" date="2018-09" db="EMBL/GenBank/DDBJ databases">
        <title>Genomic Encyclopedia of Archaeal and Bacterial Type Strains, Phase II (KMG-II): from individual species to whole genera.</title>
        <authorList>
            <person name="Goeker M."/>
        </authorList>
    </citation>
    <scope>NUCLEOTIDE SEQUENCE [LARGE SCALE GENOMIC DNA]</scope>
    <source>
        <strain evidence="5 6">DSM 13151</strain>
    </source>
</reference>
<dbReference type="Gene3D" id="3.40.50.150">
    <property type="entry name" value="Vaccinia Virus protein VP39"/>
    <property type="match status" value="1"/>
</dbReference>
<evidence type="ECO:0000313" key="6">
    <source>
        <dbReference type="Proteomes" id="UP000283805"/>
    </source>
</evidence>
<sequence length="237" mass="26197">MERKVRDATEAGNSAGAGGSRRSSYEAHLERSRRVWDRWSDYYAMSERDLEPMREAAIDRLALESGDRVLDVGCGPGVNFERLRDAIGPEGQLVAVDYSPEMVAKAWDRVEQRGWENVEVRRADATTVEFEEPFDAAVATLSLSVMPDVRGAAENAYGLLAPGGSFAVCDVRPVPAGPLRLANPLLRRFFRWYANRNPDGDVLESLRAVFDECAVLETYWCGIGYAAVCRRAGSSDA</sequence>
<feature type="region of interest" description="Disordered" evidence="3">
    <location>
        <begin position="1"/>
        <end position="24"/>
    </location>
</feature>
<dbReference type="GO" id="GO:0008168">
    <property type="term" value="F:methyltransferase activity"/>
    <property type="evidence" value="ECO:0007669"/>
    <property type="project" value="UniProtKB-KW"/>
</dbReference>
<dbReference type="PANTHER" id="PTHR43861">
    <property type="entry name" value="TRANS-ACONITATE 2-METHYLTRANSFERASE-RELATED"/>
    <property type="match status" value="1"/>
</dbReference>
<gene>
    <name evidence="5" type="ORF">ATJ93_3430</name>
</gene>
<dbReference type="InterPro" id="IPR041698">
    <property type="entry name" value="Methyltransf_25"/>
</dbReference>
<dbReference type="PANTHER" id="PTHR43861:SF1">
    <property type="entry name" value="TRANS-ACONITATE 2-METHYLTRANSFERASE"/>
    <property type="match status" value="1"/>
</dbReference>
<evidence type="ECO:0000256" key="2">
    <source>
        <dbReference type="ARBA" id="ARBA00022679"/>
    </source>
</evidence>
<dbReference type="SUPFAM" id="SSF53335">
    <property type="entry name" value="S-adenosyl-L-methionine-dependent methyltransferases"/>
    <property type="match status" value="1"/>
</dbReference>